<keyword evidence="2" id="KW-1185">Reference proteome</keyword>
<gene>
    <name evidence="1" type="ORF">J3495_16335</name>
</gene>
<reference evidence="1 2" key="1">
    <citation type="submission" date="2021-03" db="EMBL/GenBank/DDBJ databases">
        <title>Flavobacterium Flabelliformis Sp. Nov. And Flavobacterium Geliluteum Sp. Nov., Two Novel Multidrug Resistant Psychrophilic Species Isolated From Antarctica.</title>
        <authorList>
            <person name="Kralova S."/>
            <person name="Busse H.J."/>
            <person name="Bezdicek M."/>
            <person name="Nykrynova M."/>
            <person name="Kroupova E."/>
            <person name="Krsek D."/>
            <person name="Sedlacek I."/>
        </authorList>
    </citation>
    <scope>NUCLEOTIDE SEQUENCE [LARGE SCALE GENOMIC DNA]</scope>
    <source>
        <strain evidence="1 2">P7388</strain>
    </source>
</reference>
<evidence type="ECO:0000313" key="2">
    <source>
        <dbReference type="Proteomes" id="UP000675047"/>
    </source>
</evidence>
<accession>A0A941AXW3</accession>
<organism evidence="1 2">
    <name type="scientific">Flavobacterium geliluteum</name>
    <dbReference type="NCBI Taxonomy" id="2816120"/>
    <lineage>
        <taxon>Bacteria</taxon>
        <taxon>Pseudomonadati</taxon>
        <taxon>Bacteroidota</taxon>
        <taxon>Flavobacteriia</taxon>
        <taxon>Flavobacteriales</taxon>
        <taxon>Flavobacteriaceae</taxon>
        <taxon>Flavobacterium</taxon>
    </lineage>
</organism>
<dbReference type="EMBL" id="JAGFBV010000031">
    <property type="protein sequence ID" value="MBP4139645.1"/>
    <property type="molecule type" value="Genomic_DNA"/>
</dbReference>
<dbReference type="Proteomes" id="UP000675047">
    <property type="component" value="Unassembled WGS sequence"/>
</dbReference>
<sequence length="177" mass="21235">MATIGKHGKVIYSEEDIQFIKDNFFQMTNDQLAIKLGVSKFTLRLRLNELGIYKIKYDYWSKEAVEYLKANYKTMGNVEIIEYFSIHFPKAKGWHKRHIQLKLEQLGLRRNYQDLWIIMERNMQKGSYGELKPDRNRMPMPKIYVMVDAKTRIEVKPGSNINELKQKYEQRNDHQKK</sequence>
<dbReference type="RefSeq" id="WP_210667612.1">
    <property type="nucleotide sequence ID" value="NZ_JAGFBV010000031.1"/>
</dbReference>
<proteinExistence type="predicted"/>
<dbReference type="AlphaFoldDB" id="A0A941AXW3"/>
<comment type="caution">
    <text evidence="1">The sequence shown here is derived from an EMBL/GenBank/DDBJ whole genome shotgun (WGS) entry which is preliminary data.</text>
</comment>
<protein>
    <submittedName>
        <fullName evidence="1">Uncharacterized protein</fullName>
    </submittedName>
</protein>
<evidence type="ECO:0000313" key="1">
    <source>
        <dbReference type="EMBL" id="MBP4139645.1"/>
    </source>
</evidence>
<name>A0A941AXW3_9FLAO</name>